<proteinExistence type="predicted"/>
<dbReference type="RefSeq" id="WP_137668241.1">
    <property type="nucleotide sequence ID" value="NZ_BJCE01000132.1"/>
</dbReference>
<dbReference type="Proteomes" id="UP000300142">
    <property type="component" value="Unassembled WGS sequence"/>
</dbReference>
<dbReference type="AlphaFoldDB" id="A0A480A3T1"/>
<evidence type="ECO:0008006" key="3">
    <source>
        <dbReference type="Google" id="ProtNLM"/>
    </source>
</evidence>
<dbReference type="Pfam" id="PF21748">
    <property type="entry name" value="UPF0150"/>
    <property type="match status" value="1"/>
</dbReference>
<evidence type="ECO:0000313" key="1">
    <source>
        <dbReference type="EMBL" id="GCL38313.1"/>
    </source>
</evidence>
<comment type="caution">
    <text evidence="1">The sequence shown here is derived from an EMBL/GenBank/DDBJ whole genome shotgun (WGS) entry which is preliminary data.</text>
</comment>
<evidence type="ECO:0000313" key="2">
    <source>
        <dbReference type="Proteomes" id="UP000300142"/>
    </source>
</evidence>
<keyword evidence="2" id="KW-1185">Reference proteome</keyword>
<name>A0A480A3T1_9CYAN</name>
<dbReference type="Gene3D" id="3.30.160.250">
    <property type="match status" value="1"/>
</dbReference>
<dbReference type="InterPro" id="IPR049389">
    <property type="entry name" value="TTHA0281-like"/>
</dbReference>
<dbReference type="SUPFAM" id="SSF143100">
    <property type="entry name" value="TTHA1013/TTHA0281-like"/>
    <property type="match status" value="1"/>
</dbReference>
<protein>
    <recommendedName>
        <fullName evidence="3">HicB-like antitoxin of toxin-antitoxin system domain-containing protein</fullName>
    </recommendedName>
</protein>
<reference evidence="2" key="1">
    <citation type="submission" date="2019-02" db="EMBL/GenBank/DDBJ databases">
        <title>Draft genome sequence of Sphaerospermopsis reniformis NIES-1949.</title>
        <authorList>
            <person name="Yamaguchi H."/>
            <person name="Suzuki S."/>
            <person name="Kawachi M."/>
        </authorList>
    </citation>
    <scope>NUCLEOTIDE SEQUENCE [LARGE SCALE GENOMIC DNA]</scope>
    <source>
        <strain evidence="2">NIES-1949</strain>
    </source>
</reference>
<accession>A0A480A3T1</accession>
<dbReference type="EMBL" id="BJCE01000132">
    <property type="protein sequence ID" value="GCL38313.1"/>
    <property type="molecule type" value="Genomic_DNA"/>
</dbReference>
<gene>
    <name evidence="1" type="ORF">SR1949_34270</name>
</gene>
<organism evidence="1 2">
    <name type="scientific">Sphaerospermopsis reniformis</name>
    <dbReference type="NCBI Taxonomy" id="531300"/>
    <lineage>
        <taxon>Bacteria</taxon>
        <taxon>Bacillati</taxon>
        <taxon>Cyanobacteriota</taxon>
        <taxon>Cyanophyceae</taxon>
        <taxon>Nostocales</taxon>
        <taxon>Aphanizomenonaceae</taxon>
        <taxon>Sphaerospermopsis</taxon>
    </lineage>
</organism>
<dbReference type="InterPro" id="IPR035069">
    <property type="entry name" value="TTHA1013/TTHA0281-like"/>
</dbReference>
<sequence length="86" mass="9799">MLIDYIHKAMHKATYELLEDGTFYAEIPECSGVWANSTTLENCREELQNTLEGWIILGLRLGHTLPILDDIDINININININQEVA</sequence>